<organism evidence="2 3">
    <name type="scientific">Aegilops tauschii subsp. strangulata</name>
    <name type="common">Goatgrass</name>
    <dbReference type="NCBI Taxonomy" id="200361"/>
    <lineage>
        <taxon>Eukaryota</taxon>
        <taxon>Viridiplantae</taxon>
        <taxon>Streptophyta</taxon>
        <taxon>Embryophyta</taxon>
        <taxon>Tracheophyta</taxon>
        <taxon>Spermatophyta</taxon>
        <taxon>Magnoliopsida</taxon>
        <taxon>Liliopsida</taxon>
        <taxon>Poales</taxon>
        <taxon>Poaceae</taxon>
        <taxon>BOP clade</taxon>
        <taxon>Pooideae</taxon>
        <taxon>Triticodae</taxon>
        <taxon>Triticeae</taxon>
        <taxon>Triticinae</taxon>
        <taxon>Aegilops</taxon>
    </lineage>
</organism>
<reference evidence="2" key="4">
    <citation type="submission" date="2019-03" db="UniProtKB">
        <authorList>
            <consortium name="EnsemblPlants"/>
        </authorList>
    </citation>
    <scope>IDENTIFICATION</scope>
</reference>
<sequence length="79" mass="8715">ADRGRTENSNGKATAHRPKTVSSVLKENSARLAYSSRKLNSKKHLPSNCVSTRSTLLLNGCARRCKRHTRILLLLAGSR</sequence>
<reference evidence="3" key="1">
    <citation type="journal article" date="2014" name="Science">
        <title>Ancient hybridizations among the ancestral genomes of bread wheat.</title>
        <authorList>
            <consortium name="International Wheat Genome Sequencing Consortium,"/>
            <person name="Marcussen T."/>
            <person name="Sandve S.R."/>
            <person name="Heier L."/>
            <person name="Spannagl M."/>
            <person name="Pfeifer M."/>
            <person name="Jakobsen K.S."/>
            <person name="Wulff B.B."/>
            <person name="Steuernagel B."/>
            <person name="Mayer K.F."/>
            <person name="Olsen O.A."/>
        </authorList>
    </citation>
    <scope>NUCLEOTIDE SEQUENCE [LARGE SCALE GENOMIC DNA]</scope>
    <source>
        <strain evidence="3">cv. AL8/78</strain>
    </source>
</reference>
<dbReference type="AlphaFoldDB" id="A0A453IJJ6"/>
<evidence type="ECO:0000256" key="1">
    <source>
        <dbReference type="SAM" id="MobiDB-lite"/>
    </source>
</evidence>
<dbReference type="Proteomes" id="UP000015105">
    <property type="component" value="Chromosome 4D"/>
</dbReference>
<evidence type="ECO:0000313" key="3">
    <source>
        <dbReference type="Proteomes" id="UP000015105"/>
    </source>
</evidence>
<reference evidence="2" key="3">
    <citation type="journal article" date="2017" name="Nature">
        <title>Genome sequence of the progenitor of the wheat D genome Aegilops tauschii.</title>
        <authorList>
            <person name="Luo M.C."/>
            <person name="Gu Y.Q."/>
            <person name="Puiu D."/>
            <person name="Wang H."/>
            <person name="Twardziok S.O."/>
            <person name="Deal K.R."/>
            <person name="Huo N."/>
            <person name="Zhu T."/>
            <person name="Wang L."/>
            <person name="Wang Y."/>
            <person name="McGuire P.E."/>
            <person name="Liu S."/>
            <person name="Long H."/>
            <person name="Ramasamy R.K."/>
            <person name="Rodriguez J.C."/>
            <person name="Van S.L."/>
            <person name="Yuan L."/>
            <person name="Wang Z."/>
            <person name="Xia Z."/>
            <person name="Xiao L."/>
            <person name="Anderson O.D."/>
            <person name="Ouyang S."/>
            <person name="Liang Y."/>
            <person name="Zimin A.V."/>
            <person name="Pertea G."/>
            <person name="Qi P."/>
            <person name="Bennetzen J.L."/>
            <person name="Dai X."/>
            <person name="Dawson M.W."/>
            <person name="Muller H.G."/>
            <person name="Kugler K."/>
            <person name="Rivarola-Duarte L."/>
            <person name="Spannagl M."/>
            <person name="Mayer K.F.X."/>
            <person name="Lu F.H."/>
            <person name="Bevan M.W."/>
            <person name="Leroy P."/>
            <person name="Li P."/>
            <person name="You F.M."/>
            <person name="Sun Q."/>
            <person name="Liu Z."/>
            <person name="Lyons E."/>
            <person name="Wicker T."/>
            <person name="Salzberg S.L."/>
            <person name="Devos K.M."/>
            <person name="Dvorak J."/>
        </authorList>
    </citation>
    <scope>NUCLEOTIDE SEQUENCE [LARGE SCALE GENOMIC DNA]</scope>
    <source>
        <strain evidence="2">cv. AL8/78</strain>
    </source>
</reference>
<reference evidence="2" key="5">
    <citation type="journal article" date="2021" name="G3 (Bethesda)">
        <title>Aegilops tauschii genome assembly Aet v5.0 features greater sequence contiguity and improved annotation.</title>
        <authorList>
            <person name="Wang L."/>
            <person name="Zhu T."/>
            <person name="Rodriguez J.C."/>
            <person name="Deal K.R."/>
            <person name="Dubcovsky J."/>
            <person name="McGuire P.E."/>
            <person name="Lux T."/>
            <person name="Spannagl M."/>
            <person name="Mayer K.F.X."/>
            <person name="Baldrich P."/>
            <person name="Meyers B.C."/>
            <person name="Huo N."/>
            <person name="Gu Y.Q."/>
            <person name="Zhou H."/>
            <person name="Devos K.M."/>
            <person name="Bennetzen J.L."/>
            <person name="Unver T."/>
            <person name="Budak H."/>
            <person name="Gulick P.J."/>
            <person name="Galiba G."/>
            <person name="Kalapos B."/>
            <person name="Nelson D.R."/>
            <person name="Li P."/>
            <person name="You F.M."/>
            <person name="Luo M.C."/>
            <person name="Dvorak J."/>
        </authorList>
    </citation>
    <scope>NUCLEOTIDE SEQUENCE [LARGE SCALE GENOMIC DNA]</scope>
    <source>
        <strain evidence="2">cv. AL8/78</strain>
    </source>
</reference>
<feature type="region of interest" description="Disordered" evidence="1">
    <location>
        <begin position="1"/>
        <end position="21"/>
    </location>
</feature>
<dbReference type="EnsemblPlants" id="AET4Gv20583500.5">
    <property type="protein sequence ID" value="AET4Gv20583500.5"/>
    <property type="gene ID" value="AET4Gv20583500"/>
</dbReference>
<protein>
    <submittedName>
        <fullName evidence="2">Uncharacterized protein</fullName>
    </submittedName>
</protein>
<dbReference type="Gramene" id="AET4Gv20583500.5">
    <property type="protein sequence ID" value="AET4Gv20583500.5"/>
    <property type="gene ID" value="AET4Gv20583500"/>
</dbReference>
<evidence type="ECO:0000313" key="2">
    <source>
        <dbReference type="EnsemblPlants" id="AET4Gv20583500.5"/>
    </source>
</evidence>
<accession>A0A453IJJ6</accession>
<keyword evidence="3" id="KW-1185">Reference proteome</keyword>
<proteinExistence type="predicted"/>
<reference evidence="3" key="2">
    <citation type="journal article" date="2017" name="Nat. Plants">
        <title>The Aegilops tauschii genome reveals multiple impacts of transposons.</title>
        <authorList>
            <person name="Zhao G."/>
            <person name="Zou C."/>
            <person name="Li K."/>
            <person name="Wang K."/>
            <person name="Li T."/>
            <person name="Gao L."/>
            <person name="Zhang X."/>
            <person name="Wang H."/>
            <person name="Yang Z."/>
            <person name="Liu X."/>
            <person name="Jiang W."/>
            <person name="Mao L."/>
            <person name="Kong X."/>
            <person name="Jiao Y."/>
            <person name="Jia J."/>
        </authorList>
    </citation>
    <scope>NUCLEOTIDE SEQUENCE [LARGE SCALE GENOMIC DNA]</scope>
    <source>
        <strain evidence="3">cv. AL8/78</strain>
    </source>
</reference>
<name>A0A453IJJ6_AEGTS</name>